<protein>
    <submittedName>
        <fullName evidence="1">Uncharacterized protein</fullName>
    </submittedName>
</protein>
<dbReference type="EMBL" id="BK015300">
    <property type="protein sequence ID" value="DAE00193.1"/>
    <property type="molecule type" value="Genomic_DNA"/>
</dbReference>
<accession>A0A8S5P177</accession>
<name>A0A8S5P177_9CAUD</name>
<reference evidence="1" key="1">
    <citation type="journal article" date="2021" name="Proc. Natl. Acad. Sci. U.S.A.">
        <title>A Catalog of Tens of Thousands of Viruses from Human Metagenomes Reveals Hidden Associations with Chronic Diseases.</title>
        <authorList>
            <person name="Tisza M.J."/>
            <person name="Buck C.B."/>
        </authorList>
    </citation>
    <scope>NUCLEOTIDE SEQUENCE</scope>
    <source>
        <strain evidence="1">CtClB2</strain>
    </source>
</reference>
<evidence type="ECO:0000313" key="1">
    <source>
        <dbReference type="EMBL" id="DAE00193.1"/>
    </source>
</evidence>
<proteinExistence type="predicted"/>
<sequence>MELLSYTDKGTGWEVRVRLAKVHLVPVLSDGFNILISDRDVLIHLIQKP</sequence>
<organism evidence="1">
    <name type="scientific">Ackermannviridae sp. ctClB2</name>
    <dbReference type="NCBI Taxonomy" id="2825752"/>
    <lineage>
        <taxon>Viruses</taxon>
        <taxon>Duplodnaviria</taxon>
        <taxon>Heunggongvirae</taxon>
        <taxon>Uroviricota</taxon>
        <taxon>Caudoviricetes</taxon>
        <taxon>Pantevenvirales</taxon>
        <taxon>Ackermannviridae</taxon>
    </lineage>
</organism>